<dbReference type="Proteomes" id="UP000269721">
    <property type="component" value="Unassembled WGS sequence"/>
</dbReference>
<organism evidence="1 2">
    <name type="scientific">Blyttiomyces helicus</name>
    <dbReference type="NCBI Taxonomy" id="388810"/>
    <lineage>
        <taxon>Eukaryota</taxon>
        <taxon>Fungi</taxon>
        <taxon>Fungi incertae sedis</taxon>
        <taxon>Chytridiomycota</taxon>
        <taxon>Chytridiomycota incertae sedis</taxon>
        <taxon>Chytridiomycetes</taxon>
        <taxon>Chytridiomycetes incertae sedis</taxon>
        <taxon>Blyttiomyces</taxon>
    </lineage>
</organism>
<protein>
    <submittedName>
        <fullName evidence="1">Uncharacterized protein</fullName>
    </submittedName>
</protein>
<evidence type="ECO:0000313" key="1">
    <source>
        <dbReference type="EMBL" id="RKO92129.1"/>
    </source>
</evidence>
<keyword evidence="2" id="KW-1185">Reference proteome</keyword>
<accession>A0A4P9WH39</accession>
<proteinExistence type="predicted"/>
<name>A0A4P9WH39_9FUNG</name>
<gene>
    <name evidence="1" type="ORF">BDK51DRAFT_38910</name>
</gene>
<reference evidence="2" key="1">
    <citation type="journal article" date="2018" name="Nat. Microbiol.">
        <title>Leveraging single-cell genomics to expand the fungal tree of life.</title>
        <authorList>
            <person name="Ahrendt S.R."/>
            <person name="Quandt C.A."/>
            <person name="Ciobanu D."/>
            <person name="Clum A."/>
            <person name="Salamov A."/>
            <person name="Andreopoulos B."/>
            <person name="Cheng J.F."/>
            <person name="Woyke T."/>
            <person name="Pelin A."/>
            <person name="Henrissat B."/>
            <person name="Reynolds N.K."/>
            <person name="Benny G.L."/>
            <person name="Smith M.E."/>
            <person name="James T.Y."/>
            <person name="Grigoriev I.V."/>
        </authorList>
    </citation>
    <scope>NUCLEOTIDE SEQUENCE [LARGE SCALE GENOMIC DNA]</scope>
</reference>
<evidence type="ECO:0000313" key="2">
    <source>
        <dbReference type="Proteomes" id="UP000269721"/>
    </source>
</evidence>
<sequence>MTSTVALGHGLYRGSWSGLVPWLLILTVRKGLEVGGDNDEGLGINGEGGELGLGHEHDFWAFASEEFLDSGVIGDAVSSSGFEVGELFNPMSKLLLTLRDPCPLQETQGRRQKGD</sequence>
<dbReference type="EMBL" id="KZ994767">
    <property type="protein sequence ID" value="RKO92129.1"/>
    <property type="molecule type" value="Genomic_DNA"/>
</dbReference>
<dbReference type="AlphaFoldDB" id="A0A4P9WH39"/>